<evidence type="ECO:0000313" key="8">
    <source>
        <dbReference type="EMBL" id="TGN74471.1"/>
    </source>
</evidence>
<dbReference type="EMBL" id="SRRT01000006">
    <property type="protein sequence ID" value="TGN74471.1"/>
    <property type="molecule type" value="Genomic_DNA"/>
</dbReference>
<feature type="domain" description="Glycosyl hydrolase family 98 putative carbohydrate-binding module" evidence="7">
    <location>
        <begin position="501"/>
        <end position="646"/>
    </location>
</feature>
<comment type="caution">
    <text evidence="8">The sequence shown here is derived from an EMBL/GenBank/DDBJ whole genome shotgun (WGS) entry which is preliminary data.</text>
</comment>
<feature type="compositionally biased region" description="Pro residues" evidence="6">
    <location>
        <begin position="419"/>
        <end position="428"/>
    </location>
</feature>
<dbReference type="InterPro" id="IPR013222">
    <property type="entry name" value="Glyco_hyd_98_carb-bd"/>
</dbReference>
<dbReference type="Proteomes" id="UP000298159">
    <property type="component" value="Unassembled WGS sequence"/>
</dbReference>
<dbReference type="PANTHER" id="PTHR43133:SF8">
    <property type="entry name" value="RNA POLYMERASE SIGMA FACTOR HI_1459-RELATED"/>
    <property type="match status" value="1"/>
</dbReference>
<dbReference type="GO" id="GO:0006352">
    <property type="term" value="P:DNA-templated transcription initiation"/>
    <property type="evidence" value="ECO:0007669"/>
    <property type="project" value="InterPro"/>
</dbReference>
<evidence type="ECO:0000259" key="7">
    <source>
        <dbReference type="SMART" id="SM00776"/>
    </source>
</evidence>
<protein>
    <submittedName>
        <fullName evidence="8">Sigma-70 family RNA polymerase sigma factor</fullName>
    </submittedName>
</protein>
<feature type="compositionally biased region" description="Low complexity" evidence="6">
    <location>
        <begin position="1"/>
        <end position="22"/>
    </location>
</feature>
<reference evidence="8 9" key="1">
    <citation type="submission" date="2019-04" db="EMBL/GenBank/DDBJ databases">
        <title>Streptomyces sp. nov. Bv016 isolated from bark of Buahinia variegata.</title>
        <authorList>
            <person name="Kanchanasin P."/>
            <person name="Tanasupawat S."/>
            <person name="Yuki M."/>
            <person name="Kudo T."/>
        </authorList>
    </citation>
    <scope>NUCLEOTIDE SEQUENCE [LARGE SCALE GENOMIC DNA]</scope>
    <source>
        <strain evidence="8 9">Bv016</strain>
    </source>
</reference>
<keyword evidence="4" id="KW-0238">DNA-binding</keyword>
<dbReference type="InterPro" id="IPR038637">
    <property type="entry name" value="NPCBM_sf"/>
</dbReference>
<dbReference type="InterPro" id="IPR013324">
    <property type="entry name" value="RNA_pol_sigma_r3/r4-like"/>
</dbReference>
<dbReference type="SUPFAM" id="SSF88659">
    <property type="entry name" value="Sigma3 and sigma4 domains of RNA polymerase sigma factors"/>
    <property type="match status" value="1"/>
</dbReference>
<dbReference type="InterPro" id="IPR013325">
    <property type="entry name" value="RNA_pol_sigma_r2"/>
</dbReference>
<dbReference type="AlphaFoldDB" id="A0A4Z1CZS0"/>
<proteinExistence type="inferred from homology"/>
<comment type="similarity">
    <text evidence="1">Belongs to the sigma-70 factor family. ECF subfamily.</text>
</comment>
<dbReference type="GO" id="GO:0016987">
    <property type="term" value="F:sigma factor activity"/>
    <property type="evidence" value="ECO:0007669"/>
    <property type="project" value="UniProtKB-KW"/>
</dbReference>
<dbReference type="Pfam" id="PF08305">
    <property type="entry name" value="NPCBM"/>
    <property type="match status" value="1"/>
</dbReference>
<feature type="compositionally biased region" description="Pro residues" evidence="6">
    <location>
        <begin position="456"/>
        <end position="504"/>
    </location>
</feature>
<dbReference type="Pfam" id="PF04542">
    <property type="entry name" value="Sigma70_r2"/>
    <property type="match status" value="1"/>
</dbReference>
<keyword evidence="5" id="KW-0804">Transcription</keyword>
<evidence type="ECO:0000256" key="4">
    <source>
        <dbReference type="ARBA" id="ARBA00023125"/>
    </source>
</evidence>
<dbReference type="Gene3D" id="1.10.1740.10">
    <property type="match status" value="1"/>
</dbReference>
<keyword evidence="2" id="KW-0805">Transcription regulation</keyword>
<name>A0A4Z1CZS0_9ACTN</name>
<feature type="region of interest" description="Disordered" evidence="6">
    <location>
        <begin position="1"/>
        <end position="66"/>
    </location>
</feature>
<dbReference type="InterPro" id="IPR036388">
    <property type="entry name" value="WH-like_DNA-bd_sf"/>
</dbReference>
<dbReference type="InterPro" id="IPR007627">
    <property type="entry name" value="RNA_pol_sigma70_r2"/>
</dbReference>
<dbReference type="NCBIfam" id="TIGR02937">
    <property type="entry name" value="sigma70-ECF"/>
    <property type="match status" value="1"/>
</dbReference>
<feature type="region of interest" description="Disordered" evidence="6">
    <location>
        <begin position="404"/>
        <end position="525"/>
    </location>
</feature>
<dbReference type="SUPFAM" id="SSF49785">
    <property type="entry name" value="Galactose-binding domain-like"/>
    <property type="match status" value="1"/>
</dbReference>
<accession>A0A4Z1CZS0</accession>
<evidence type="ECO:0000313" key="9">
    <source>
        <dbReference type="Proteomes" id="UP000298159"/>
    </source>
</evidence>
<dbReference type="GeneID" id="95449832"/>
<dbReference type="SUPFAM" id="SSF88946">
    <property type="entry name" value="Sigma2 domain of RNA polymerase sigma factors"/>
    <property type="match status" value="1"/>
</dbReference>
<gene>
    <name evidence="8" type="ORF">E5083_19775</name>
</gene>
<dbReference type="InterPro" id="IPR008979">
    <property type="entry name" value="Galactose-bd-like_sf"/>
</dbReference>
<dbReference type="SMART" id="SM00776">
    <property type="entry name" value="NPCBM"/>
    <property type="match status" value="1"/>
</dbReference>
<evidence type="ECO:0000256" key="6">
    <source>
        <dbReference type="SAM" id="MobiDB-lite"/>
    </source>
</evidence>
<dbReference type="InterPro" id="IPR039425">
    <property type="entry name" value="RNA_pol_sigma-70-like"/>
</dbReference>
<dbReference type="GO" id="GO:0003677">
    <property type="term" value="F:DNA binding"/>
    <property type="evidence" value="ECO:0007669"/>
    <property type="project" value="UniProtKB-KW"/>
</dbReference>
<evidence type="ECO:0000256" key="3">
    <source>
        <dbReference type="ARBA" id="ARBA00023082"/>
    </source>
</evidence>
<organism evidence="8 9">
    <name type="scientific">Streptomyces bauhiniae</name>
    <dbReference type="NCBI Taxonomy" id="2340725"/>
    <lineage>
        <taxon>Bacteria</taxon>
        <taxon>Bacillati</taxon>
        <taxon>Actinomycetota</taxon>
        <taxon>Actinomycetes</taxon>
        <taxon>Kitasatosporales</taxon>
        <taxon>Streptomycetaceae</taxon>
        <taxon>Streptomyces</taxon>
    </lineage>
</organism>
<keyword evidence="3" id="KW-0731">Sigma factor</keyword>
<evidence type="ECO:0000256" key="1">
    <source>
        <dbReference type="ARBA" id="ARBA00010641"/>
    </source>
</evidence>
<dbReference type="PANTHER" id="PTHR43133">
    <property type="entry name" value="RNA POLYMERASE ECF-TYPE SIGMA FACTO"/>
    <property type="match status" value="1"/>
</dbReference>
<keyword evidence="9" id="KW-1185">Reference proteome</keyword>
<sequence>MGVDGWDGARADGSSGDAEAGGLTSPQVPSQGGRAASGGGERASLPAQREGSALPPPPDAPPADGELIERMRAGDDSAYEELYRRHADAVRRYARTCCRDGHTADDLTAEVFARMLQAVRGGSGPEYAVRAYLLTSVRRVAAHWTQSAKREQLVDDFAVFAQQASRAAEVADDTGALGAFGADLGADVRAMHEAEQTLAMQAFRSLPERWQAVLWHTEVEDESPSEVAVLFGLDANGTRVLASRAREGLKQAYLQAHVSATLVNDEECARYADQLGGYARRKLRIRAERGLRKHLEECAKCRLAAAQIEEVAGGIPAVVPIAVIGWFGAAGYAKALGVIAGGAGVGAAGAAAAATGSTGGGAAGGGAASEGLGAPVKAGIATGVVAVAAAAVALALVNDSQPAKEIAKPSPSAPVVQQTPPPAPPPPPAKKKEPAPKPPAPAPVVPVAEKPEPKPTPKPKPTPTPKPAPKPTPKPKPTPTPTPTPPKPTPTPTPTPTPPPPPPRSYELSELSYDLTGDGSEPEVRLGDSSWVWQRYGMSIGGERYSPGVTVRGDSSVTVDLNRECSAYDAVVGVDDMTLGLGKVAFAVYADGARLWQSGTLSGGDPAVPVHVNLAGRKTVRLVVEPRGTHFDQAALADWAKSRFSCG</sequence>
<dbReference type="PRINTS" id="PR01217">
    <property type="entry name" value="PRICHEXTENSN"/>
</dbReference>
<dbReference type="Gene3D" id="1.10.10.10">
    <property type="entry name" value="Winged helix-like DNA-binding domain superfamily/Winged helix DNA-binding domain"/>
    <property type="match status" value="1"/>
</dbReference>
<evidence type="ECO:0000256" key="5">
    <source>
        <dbReference type="ARBA" id="ARBA00023163"/>
    </source>
</evidence>
<dbReference type="Gene3D" id="2.60.120.1060">
    <property type="entry name" value="NPCBM/NEW2 domain"/>
    <property type="match status" value="1"/>
</dbReference>
<evidence type="ECO:0000256" key="2">
    <source>
        <dbReference type="ARBA" id="ARBA00023015"/>
    </source>
</evidence>
<dbReference type="RefSeq" id="WP_135787071.1">
    <property type="nucleotide sequence ID" value="NZ_SRRT01000006.1"/>
</dbReference>
<dbReference type="InterPro" id="IPR014284">
    <property type="entry name" value="RNA_pol_sigma-70_dom"/>
</dbReference>